<dbReference type="SUPFAM" id="SSF49464">
    <property type="entry name" value="Carboxypeptidase regulatory domain-like"/>
    <property type="match status" value="1"/>
</dbReference>
<dbReference type="Pfam" id="PF13715">
    <property type="entry name" value="CarbopepD_reg_2"/>
    <property type="match status" value="1"/>
</dbReference>
<dbReference type="FunFam" id="2.60.40.1120:FF:000003">
    <property type="entry name" value="Outer membrane protein Omp121"/>
    <property type="match status" value="1"/>
</dbReference>
<dbReference type="PROSITE" id="PS52016">
    <property type="entry name" value="TONB_DEPENDENT_REC_3"/>
    <property type="match status" value="1"/>
</dbReference>
<proteinExistence type="inferred from homology"/>
<keyword evidence="5" id="KW-0675">Receptor</keyword>
<dbReference type="SUPFAM" id="SSF56935">
    <property type="entry name" value="Porins"/>
    <property type="match status" value="1"/>
</dbReference>
<evidence type="ECO:0000313" key="6">
    <source>
        <dbReference type="Proteomes" id="UP000324575"/>
    </source>
</evidence>
<keyword evidence="2" id="KW-0998">Cell outer membrane</keyword>
<organism evidence="5 6">
    <name type="scientific">Candidatus Ordinivivax streblomastigis</name>
    <dbReference type="NCBI Taxonomy" id="2540710"/>
    <lineage>
        <taxon>Bacteria</taxon>
        <taxon>Pseudomonadati</taxon>
        <taxon>Bacteroidota</taxon>
        <taxon>Bacteroidia</taxon>
        <taxon>Bacteroidales</taxon>
        <taxon>Candidatus Ordinivivax</taxon>
    </lineage>
</organism>
<dbReference type="Gene3D" id="2.170.130.10">
    <property type="entry name" value="TonB-dependent receptor, plug domain"/>
    <property type="match status" value="1"/>
</dbReference>
<comment type="similarity">
    <text evidence="2">Belongs to the TonB-dependent receptor family.</text>
</comment>
<dbReference type="FunFam" id="2.170.130.10:FF:000008">
    <property type="entry name" value="SusC/RagA family TonB-linked outer membrane protein"/>
    <property type="match status" value="1"/>
</dbReference>
<evidence type="ECO:0000256" key="3">
    <source>
        <dbReference type="SAM" id="SignalP"/>
    </source>
</evidence>
<comment type="subcellular location">
    <subcellularLocation>
        <location evidence="2">Cell outer membrane</location>
        <topology evidence="2">Multi-pass membrane protein</topology>
    </subcellularLocation>
</comment>
<dbReference type="GO" id="GO:0009279">
    <property type="term" value="C:cell outer membrane"/>
    <property type="evidence" value="ECO:0007669"/>
    <property type="project" value="UniProtKB-SubCell"/>
</dbReference>
<sequence length="475" mass="50565">MKRKKTLCDHHGMVNQAKNVCATIVLLLLFMAFSSQRASAQSIVVGGIVTDESGSAIIGASVIVKGASAGTITDLDGRYSVDAPANGTLRFSYVGYTDQEHAVNSRKVINVTLKESNVGLDEVVVVGYGTVKKRDLTGAVGSVSSEQLKGRSYSNAMQSIAGQMPGVQILQVSGAPGFAPSIKIRGSSSINSGTNPLYVIDGVPLDDPSKSTGQDAGDSFTANRNPMNFINPNDIESIEVLKDASSAAIYGSRGANGIVLITTKQGKAGKTKIEANYEYGLSTVQRRVEMMNAPEWLAYEKAARQNSGAEFPAILSDPYWLGKIGNGTDWQDVLFRTGATHNVQISASGGSENTQFMISGNYLGSEGVVDQSNYQRFTVRSNLRHTISDKVSVGLNTSLARVSSDDIGTGGKADVVSLALQSTPALPVYTENGTLGPLDTNSEWNALNVLAASLWHPYSTTREQERNRLTYNSQV</sequence>
<dbReference type="InterPro" id="IPR012910">
    <property type="entry name" value="Plug_dom"/>
</dbReference>
<dbReference type="EMBL" id="SNRX01000070">
    <property type="protein sequence ID" value="KAA6300532.1"/>
    <property type="molecule type" value="Genomic_DNA"/>
</dbReference>
<keyword evidence="1 3" id="KW-0732">Signal</keyword>
<dbReference type="Gene3D" id="2.60.40.1120">
    <property type="entry name" value="Carboxypeptidase-like, regulatory domain"/>
    <property type="match status" value="1"/>
</dbReference>
<keyword evidence="2" id="KW-1134">Transmembrane beta strand</keyword>
<keyword evidence="2" id="KW-0813">Transport</keyword>
<dbReference type="PANTHER" id="PTHR30069:SF29">
    <property type="entry name" value="HEMOGLOBIN AND HEMOGLOBIN-HAPTOGLOBIN-BINDING PROTEIN 1-RELATED"/>
    <property type="match status" value="1"/>
</dbReference>
<protein>
    <submittedName>
        <fullName evidence="5">TonB-dependent receptor SusC</fullName>
    </submittedName>
</protein>
<dbReference type="GO" id="GO:0015344">
    <property type="term" value="F:siderophore uptake transmembrane transporter activity"/>
    <property type="evidence" value="ECO:0007669"/>
    <property type="project" value="TreeGrafter"/>
</dbReference>
<dbReference type="InterPro" id="IPR023996">
    <property type="entry name" value="TonB-dep_OMP_SusC/RagA"/>
</dbReference>
<dbReference type="PANTHER" id="PTHR30069">
    <property type="entry name" value="TONB-DEPENDENT OUTER MEMBRANE RECEPTOR"/>
    <property type="match status" value="1"/>
</dbReference>
<gene>
    <name evidence="5" type="ORF">EZS26_003316</name>
</gene>
<feature type="domain" description="TonB-dependent receptor plug" evidence="4">
    <location>
        <begin position="132"/>
        <end position="258"/>
    </location>
</feature>
<feature type="signal peptide" evidence="3">
    <location>
        <begin position="1"/>
        <end position="40"/>
    </location>
</feature>
<dbReference type="NCBIfam" id="TIGR04057">
    <property type="entry name" value="SusC_RagA_signa"/>
    <property type="match status" value="1"/>
</dbReference>
<evidence type="ECO:0000313" key="5">
    <source>
        <dbReference type="EMBL" id="KAA6300532.1"/>
    </source>
</evidence>
<dbReference type="GO" id="GO:0044718">
    <property type="term" value="P:siderophore transmembrane transport"/>
    <property type="evidence" value="ECO:0007669"/>
    <property type="project" value="TreeGrafter"/>
</dbReference>
<dbReference type="InterPro" id="IPR037066">
    <property type="entry name" value="Plug_dom_sf"/>
</dbReference>
<comment type="caution">
    <text evidence="5">The sequence shown here is derived from an EMBL/GenBank/DDBJ whole genome shotgun (WGS) entry which is preliminary data.</text>
</comment>
<feature type="chain" id="PRO_5024396189" evidence="3">
    <location>
        <begin position="41"/>
        <end position="475"/>
    </location>
</feature>
<accession>A0A5M8NUJ5</accession>
<keyword evidence="2" id="KW-0812">Transmembrane</keyword>
<evidence type="ECO:0000256" key="1">
    <source>
        <dbReference type="ARBA" id="ARBA00022729"/>
    </source>
</evidence>
<name>A0A5M8NUJ5_9BACT</name>
<dbReference type="InterPro" id="IPR023997">
    <property type="entry name" value="TonB-dep_OMP_SusC/RagA_CS"/>
</dbReference>
<dbReference type="InterPro" id="IPR039426">
    <property type="entry name" value="TonB-dep_rcpt-like"/>
</dbReference>
<evidence type="ECO:0000259" key="4">
    <source>
        <dbReference type="Pfam" id="PF07715"/>
    </source>
</evidence>
<keyword evidence="2" id="KW-0472">Membrane</keyword>
<dbReference type="AlphaFoldDB" id="A0A5M8NUJ5"/>
<dbReference type="Pfam" id="PF07715">
    <property type="entry name" value="Plug"/>
    <property type="match status" value="1"/>
</dbReference>
<reference evidence="5 6" key="1">
    <citation type="submission" date="2019-03" db="EMBL/GenBank/DDBJ databases">
        <title>Single cell metagenomics reveals metabolic interactions within the superorganism composed of flagellate Streblomastix strix and complex community of Bacteroidetes bacteria on its surface.</title>
        <authorList>
            <person name="Treitli S.C."/>
            <person name="Kolisko M."/>
            <person name="Husnik F."/>
            <person name="Keeling P."/>
            <person name="Hampl V."/>
        </authorList>
    </citation>
    <scope>NUCLEOTIDE SEQUENCE [LARGE SCALE GENOMIC DNA]</scope>
    <source>
        <strain evidence="5">St1</strain>
    </source>
</reference>
<dbReference type="InterPro" id="IPR008969">
    <property type="entry name" value="CarboxyPept-like_regulatory"/>
</dbReference>
<evidence type="ECO:0000256" key="2">
    <source>
        <dbReference type="PROSITE-ProRule" id="PRU01360"/>
    </source>
</evidence>
<dbReference type="NCBIfam" id="TIGR04056">
    <property type="entry name" value="OMP_RagA_SusC"/>
    <property type="match status" value="1"/>
</dbReference>
<feature type="non-terminal residue" evidence="5">
    <location>
        <position position="475"/>
    </location>
</feature>
<dbReference type="Proteomes" id="UP000324575">
    <property type="component" value="Unassembled WGS sequence"/>
</dbReference>